<dbReference type="OrthoDB" id="1737445at2759"/>
<accession>A0A834GF58</accession>
<protein>
    <submittedName>
        <fullName evidence="1">Uncharacterized protein</fullName>
    </submittedName>
</protein>
<name>A0A834GF58_RHOSS</name>
<proteinExistence type="predicted"/>
<reference evidence="1" key="1">
    <citation type="submission" date="2019-11" db="EMBL/GenBank/DDBJ databases">
        <authorList>
            <person name="Liu Y."/>
            <person name="Hou J."/>
            <person name="Li T.-Q."/>
            <person name="Guan C.-H."/>
            <person name="Wu X."/>
            <person name="Wu H.-Z."/>
            <person name="Ling F."/>
            <person name="Zhang R."/>
            <person name="Shi X.-G."/>
            <person name="Ren J.-P."/>
            <person name="Chen E.-F."/>
            <person name="Sun J.-M."/>
        </authorList>
    </citation>
    <scope>NUCLEOTIDE SEQUENCE</scope>
    <source>
        <strain evidence="1">Adult_tree_wgs_1</strain>
        <tissue evidence="1">Leaves</tissue>
    </source>
</reference>
<comment type="caution">
    <text evidence="1">The sequence shown here is derived from an EMBL/GenBank/DDBJ whole genome shotgun (WGS) entry which is preliminary data.</text>
</comment>
<sequence length="88" mass="10365">MPIWSTELMSFEICTFWSTISDQREVDEIYRRFNSAQRTAKTDDSVWEFDQDRQRWLPLALPEEKGDPIYAVAWAPNIGRDGYKSSTI</sequence>
<organism evidence="1 2">
    <name type="scientific">Rhododendron simsii</name>
    <name type="common">Sims's rhododendron</name>
    <dbReference type="NCBI Taxonomy" id="118357"/>
    <lineage>
        <taxon>Eukaryota</taxon>
        <taxon>Viridiplantae</taxon>
        <taxon>Streptophyta</taxon>
        <taxon>Embryophyta</taxon>
        <taxon>Tracheophyta</taxon>
        <taxon>Spermatophyta</taxon>
        <taxon>Magnoliopsida</taxon>
        <taxon>eudicotyledons</taxon>
        <taxon>Gunneridae</taxon>
        <taxon>Pentapetalae</taxon>
        <taxon>asterids</taxon>
        <taxon>Ericales</taxon>
        <taxon>Ericaceae</taxon>
        <taxon>Ericoideae</taxon>
        <taxon>Rhodoreae</taxon>
        <taxon>Rhododendron</taxon>
    </lineage>
</organism>
<dbReference type="EMBL" id="WJXA01000010">
    <property type="protein sequence ID" value="KAF7130544.1"/>
    <property type="molecule type" value="Genomic_DNA"/>
</dbReference>
<dbReference type="Proteomes" id="UP000626092">
    <property type="component" value="Unassembled WGS sequence"/>
</dbReference>
<evidence type="ECO:0000313" key="1">
    <source>
        <dbReference type="EMBL" id="KAF7130544.1"/>
    </source>
</evidence>
<keyword evidence="2" id="KW-1185">Reference proteome</keyword>
<gene>
    <name evidence="1" type="ORF">RHSIM_Rhsim10G0147400</name>
</gene>
<dbReference type="AlphaFoldDB" id="A0A834GF58"/>
<evidence type="ECO:0000313" key="2">
    <source>
        <dbReference type="Proteomes" id="UP000626092"/>
    </source>
</evidence>